<dbReference type="Pfam" id="PF02734">
    <property type="entry name" value="Dak2"/>
    <property type="match status" value="1"/>
</dbReference>
<dbReference type="InterPro" id="IPR036117">
    <property type="entry name" value="DhaL_dom_sf"/>
</dbReference>
<proteinExistence type="predicted"/>
<evidence type="ECO:0000259" key="3">
    <source>
        <dbReference type="PROSITE" id="PS51480"/>
    </source>
</evidence>
<dbReference type="PANTHER" id="PTHR28629">
    <property type="entry name" value="TRIOKINASE/FMN CYCLASE"/>
    <property type="match status" value="1"/>
</dbReference>
<dbReference type="PANTHER" id="PTHR28629:SF4">
    <property type="entry name" value="TRIOKINASE_FMN CYCLASE"/>
    <property type="match status" value="1"/>
</dbReference>
<dbReference type="SUPFAM" id="SSF101473">
    <property type="entry name" value="DhaL-like"/>
    <property type="match status" value="1"/>
</dbReference>
<dbReference type="EC" id="2.7.1.-" evidence="4"/>
<keyword evidence="1 4" id="KW-0808">Transferase</keyword>
<organism evidence="4 5">
    <name type="scientific">Labrys monachus</name>
    <dbReference type="NCBI Taxonomy" id="217067"/>
    <lineage>
        <taxon>Bacteria</taxon>
        <taxon>Pseudomonadati</taxon>
        <taxon>Pseudomonadota</taxon>
        <taxon>Alphaproteobacteria</taxon>
        <taxon>Hyphomicrobiales</taxon>
        <taxon>Xanthobacteraceae</taxon>
        <taxon>Labrys</taxon>
    </lineage>
</organism>
<keyword evidence="2" id="KW-0418">Kinase</keyword>
<feature type="domain" description="DhaL" evidence="3">
    <location>
        <begin position="7"/>
        <end position="208"/>
    </location>
</feature>
<comment type="caution">
    <text evidence="4">The sequence shown here is derived from an EMBL/GenBank/DDBJ whole genome shotgun (WGS) entry which is preliminary data.</text>
</comment>
<sequence length="237" mass="23931">MDAMSSSDLGALFGAWRTTFAEQRDYLISLDGKVGDSDLGITMAKAFAAAADAVAAVTAIAPISKILITAGAAMAKAAPSTMGTLTATGFMRGGKALEGAGALGVREAALFWRAYGNGIAERGKAKVGDKTILDVIDPIARTLEGTAEAGGRLANALAAAAVAAEEALESTKSMLAQHGKAAAFQEKSVGHQDAGATVGVLMIQTMRDFAISRSDAVRSQADDQAAFGSETSGGSLS</sequence>
<dbReference type="Proteomes" id="UP001237448">
    <property type="component" value="Unassembled WGS sequence"/>
</dbReference>
<dbReference type="PROSITE" id="PS51480">
    <property type="entry name" value="DHAL"/>
    <property type="match status" value="1"/>
</dbReference>
<dbReference type="SMART" id="SM01120">
    <property type="entry name" value="Dak2"/>
    <property type="match status" value="1"/>
</dbReference>
<dbReference type="InterPro" id="IPR050861">
    <property type="entry name" value="Dihydroxyacetone_Kinase"/>
</dbReference>
<name>A0ABU0F8I3_9HYPH</name>
<evidence type="ECO:0000313" key="4">
    <source>
        <dbReference type="EMBL" id="MDQ0390922.1"/>
    </source>
</evidence>
<dbReference type="GO" id="GO:0016740">
    <property type="term" value="F:transferase activity"/>
    <property type="evidence" value="ECO:0007669"/>
    <property type="project" value="UniProtKB-KW"/>
</dbReference>
<evidence type="ECO:0000313" key="5">
    <source>
        <dbReference type="Proteomes" id="UP001237448"/>
    </source>
</evidence>
<accession>A0ABU0F8I3</accession>
<dbReference type="RefSeq" id="WP_307422437.1">
    <property type="nucleotide sequence ID" value="NZ_JAUSVK010000001.1"/>
</dbReference>
<dbReference type="EMBL" id="JAUSVK010000001">
    <property type="protein sequence ID" value="MDQ0390922.1"/>
    <property type="molecule type" value="Genomic_DNA"/>
</dbReference>
<dbReference type="Gene3D" id="1.25.40.340">
    <property type="match status" value="1"/>
</dbReference>
<protein>
    <submittedName>
        <fullName evidence="4">Dihydroxyacetone kinase-like protein</fullName>
        <ecNumber evidence="4">2.7.1.-</ecNumber>
    </submittedName>
</protein>
<evidence type="ECO:0000256" key="2">
    <source>
        <dbReference type="ARBA" id="ARBA00022777"/>
    </source>
</evidence>
<evidence type="ECO:0000256" key="1">
    <source>
        <dbReference type="ARBA" id="ARBA00022679"/>
    </source>
</evidence>
<dbReference type="InterPro" id="IPR004007">
    <property type="entry name" value="DhaL_dom"/>
</dbReference>
<reference evidence="4 5" key="1">
    <citation type="submission" date="2023-07" db="EMBL/GenBank/DDBJ databases">
        <title>Genomic Encyclopedia of Type Strains, Phase IV (KMG-IV): sequencing the most valuable type-strain genomes for metagenomic binning, comparative biology and taxonomic classification.</title>
        <authorList>
            <person name="Goeker M."/>
        </authorList>
    </citation>
    <scope>NUCLEOTIDE SEQUENCE [LARGE SCALE GENOMIC DNA]</scope>
    <source>
        <strain evidence="4 5">DSM 5896</strain>
    </source>
</reference>
<keyword evidence="5" id="KW-1185">Reference proteome</keyword>
<gene>
    <name evidence="4" type="ORF">J3R73_000714</name>
</gene>